<proteinExistence type="predicted"/>
<reference evidence="3" key="1">
    <citation type="submission" date="2018-08" db="EMBL/GenBank/DDBJ databases">
        <title>Thalassotalea euphylliae genome.</title>
        <authorList>
            <person name="Summers S."/>
            <person name="Rice S.A."/>
            <person name="Freckelton M.L."/>
            <person name="Nedved B.T."/>
            <person name="Hadfield M.G."/>
        </authorList>
    </citation>
    <scope>NUCLEOTIDE SEQUENCE [LARGE SCALE GENOMIC DNA]</scope>
    <source>
        <strain evidence="3">H3</strain>
    </source>
</reference>
<accession>A0A3E0U598</accession>
<sequence length="1028" mass="117163">MEFPIYNTTENLQFICHDNEVGDRAIKALNLAMECIKKDLNANNLTQHDIENESARAALPRLSLFKFFGDIRATQTDKKWIEGIFELSKSNYKQVRVEVVKFLPQEAKHKPITQNHARALKRDLQLFIHCCWVSKLLLIPVSFSPLPTLRNSQGQQYEWAFDAYPELLRYIRSPFCSELKSQNITEYISEKSLTNLNWYAHRYIRACAAWVVEDITPDLLSLMNNSPKQKTPRTVDWYIALIDMLPDKVRYTIADVYDKSSGGAFGKTSYKTSPDLSVEHFPPLVIESNPNIENWATISNDFVKQLYDKGTKSYYSYSLAIGKVLKKLIAQELPVPLIRDINREAHIGLIKEALKNGVGKEHYREQFSKVSDFFDYVSLIEQGFSNPISKKLDLPIVGRQKGTNKEVVDEDVFAAFLSYLYGIAEWLWFISESYDNKDSFLTKGNNDLQSIEPASTGFQPLVYIEGQYKPIDRIPRQFVSPLFGHNSKDSQLTQTSLMLHFIHLAVVMAETGIRHMHLRWLDKNLYDEKVERVDFQERSYVPSKLYVNTDKSHGAWVADVPESVIGILDRQLRWRNKYLTGKDCPIPYDHFENSEFEDITPLFATANSASTTSDNFSVVSDDTFRRHFKNFLIGFSWFYKQIGYVSPLDISDCDSLEGCMKKWRTTSTNYTPHSMRSQVVTDNITMLPPSVIQRITGHSNDAHVLYYAKLNESWVDNQQKAQDEEFKDFISPMFIDAKSDHSALTSAMKTDPLGALKDFGGISFGTGIKSGLNKVMDDIRENKDVHEIIAFNSTHMCPFTNKCPSDIENTELKEFKNCGSCPYALKTVDHLPAIAAKIRAYADKSAELEEIISSAKESNSDLSIYRGEIALKKFYANEISAWTVTATCLEQMAHSLEHKDKWLVAKPEFLTKKLQSMKSSNELTNTLVRIEEALNSEEFLTPQLRAKVSLFRNKILVQSGQFQKLISDIPTGKNLISEFKGIIKGICDITGISVNQLPKALEEQKAVIPDTLQHTISLPSSIKGECND</sequence>
<evidence type="ECO:0000313" key="2">
    <source>
        <dbReference type="EMBL" id="REL31969.1"/>
    </source>
</evidence>
<dbReference type="Gene3D" id="1.10.443.10">
    <property type="entry name" value="Intergrase catalytic core"/>
    <property type="match status" value="1"/>
</dbReference>
<comment type="caution">
    <text evidence="2">The sequence shown here is derived from an EMBL/GenBank/DDBJ whole genome shotgun (WGS) entry which is preliminary data.</text>
</comment>
<dbReference type="EMBL" id="QUOT01000001">
    <property type="protein sequence ID" value="REL31969.1"/>
    <property type="molecule type" value="Genomic_DNA"/>
</dbReference>
<name>A0A3E0U598_9GAMM</name>
<dbReference type="InterPro" id="IPR013762">
    <property type="entry name" value="Integrase-like_cat_sf"/>
</dbReference>
<dbReference type="Proteomes" id="UP000256899">
    <property type="component" value="Unassembled WGS sequence"/>
</dbReference>
<dbReference type="SUPFAM" id="SSF56349">
    <property type="entry name" value="DNA breaking-rejoining enzymes"/>
    <property type="match status" value="1"/>
</dbReference>
<gene>
    <name evidence="2" type="ORF">DXX94_15290</name>
</gene>
<dbReference type="GO" id="GO:0006310">
    <property type="term" value="P:DNA recombination"/>
    <property type="evidence" value="ECO:0007669"/>
    <property type="project" value="UniProtKB-KW"/>
</dbReference>
<dbReference type="GO" id="GO:0015074">
    <property type="term" value="P:DNA integration"/>
    <property type="evidence" value="ECO:0007669"/>
    <property type="project" value="InterPro"/>
</dbReference>
<dbReference type="GO" id="GO:0003677">
    <property type="term" value="F:DNA binding"/>
    <property type="evidence" value="ECO:0007669"/>
    <property type="project" value="InterPro"/>
</dbReference>
<dbReference type="AlphaFoldDB" id="A0A3E0U598"/>
<dbReference type="InterPro" id="IPR011010">
    <property type="entry name" value="DNA_brk_join_enz"/>
</dbReference>
<organism evidence="2 3">
    <name type="scientific">Thalassotalea euphylliae</name>
    <dbReference type="NCBI Taxonomy" id="1655234"/>
    <lineage>
        <taxon>Bacteria</taxon>
        <taxon>Pseudomonadati</taxon>
        <taxon>Pseudomonadota</taxon>
        <taxon>Gammaproteobacteria</taxon>
        <taxon>Alteromonadales</taxon>
        <taxon>Colwelliaceae</taxon>
        <taxon>Thalassotalea</taxon>
    </lineage>
</organism>
<keyword evidence="1" id="KW-0233">DNA recombination</keyword>
<dbReference type="RefSeq" id="WP_116017205.1">
    <property type="nucleotide sequence ID" value="NZ_QUOT01000001.1"/>
</dbReference>
<evidence type="ECO:0000256" key="1">
    <source>
        <dbReference type="ARBA" id="ARBA00023172"/>
    </source>
</evidence>
<keyword evidence="3" id="KW-1185">Reference proteome</keyword>
<evidence type="ECO:0008006" key="4">
    <source>
        <dbReference type="Google" id="ProtNLM"/>
    </source>
</evidence>
<evidence type="ECO:0000313" key="3">
    <source>
        <dbReference type="Proteomes" id="UP000256899"/>
    </source>
</evidence>
<protein>
    <recommendedName>
        <fullName evidence="4">Integrase</fullName>
    </recommendedName>
</protein>